<reference evidence="2" key="1">
    <citation type="submission" date="2025-08" db="UniProtKB">
        <authorList>
            <consortium name="Ensembl"/>
        </authorList>
    </citation>
    <scope>IDENTIFICATION</scope>
</reference>
<proteinExistence type="predicted"/>
<evidence type="ECO:0000313" key="3">
    <source>
        <dbReference type="Proteomes" id="UP000694559"/>
    </source>
</evidence>
<keyword evidence="3" id="KW-1185">Reference proteome</keyword>
<dbReference type="AlphaFoldDB" id="A0A8C6Y0B8"/>
<feature type="compositionally biased region" description="Low complexity" evidence="1">
    <location>
        <begin position="162"/>
        <end position="187"/>
    </location>
</feature>
<accession>A0A8C6Y0B8</accession>
<sequence length="187" mass="20008">MCSSCSIKSGQGEVAKCLSHSTSITLYSSMVARASSTDECPLSCLVSRFREADSFSGKPAFRLSRGIFEVSLVKDLGWKYLRALKSLWIAWPITTFPERSLRIWKGIRDPESIAPEPELSWPAFWVGKGALPLARPRYPLPPPLSASSWPGRAPHSSRGRHPAWAGAAGQAAASALGSPSAPGTAAA</sequence>
<protein>
    <submittedName>
        <fullName evidence="2">Uncharacterized protein</fullName>
    </submittedName>
</protein>
<dbReference type="GeneTree" id="ENSGT00960000189327"/>
<evidence type="ECO:0000313" key="2">
    <source>
        <dbReference type="Ensembl" id="ENSNNAP00000021709.1"/>
    </source>
</evidence>
<dbReference type="Ensembl" id="ENSNNAT00000022762.1">
    <property type="protein sequence ID" value="ENSNNAP00000021709.1"/>
    <property type="gene ID" value="ENSNNAG00000014352.1"/>
</dbReference>
<feature type="region of interest" description="Disordered" evidence="1">
    <location>
        <begin position="145"/>
        <end position="187"/>
    </location>
</feature>
<dbReference type="Proteomes" id="UP000694559">
    <property type="component" value="Unplaced"/>
</dbReference>
<evidence type="ECO:0000256" key="1">
    <source>
        <dbReference type="SAM" id="MobiDB-lite"/>
    </source>
</evidence>
<organism evidence="2 3">
    <name type="scientific">Naja naja</name>
    <name type="common">Indian cobra</name>
    <dbReference type="NCBI Taxonomy" id="35670"/>
    <lineage>
        <taxon>Eukaryota</taxon>
        <taxon>Metazoa</taxon>
        <taxon>Chordata</taxon>
        <taxon>Craniata</taxon>
        <taxon>Vertebrata</taxon>
        <taxon>Euteleostomi</taxon>
        <taxon>Lepidosauria</taxon>
        <taxon>Squamata</taxon>
        <taxon>Bifurcata</taxon>
        <taxon>Unidentata</taxon>
        <taxon>Episquamata</taxon>
        <taxon>Toxicofera</taxon>
        <taxon>Serpentes</taxon>
        <taxon>Colubroidea</taxon>
        <taxon>Elapidae</taxon>
        <taxon>Elapinae</taxon>
        <taxon>Naja</taxon>
    </lineage>
</organism>
<reference evidence="2" key="2">
    <citation type="submission" date="2025-09" db="UniProtKB">
        <authorList>
            <consortium name="Ensembl"/>
        </authorList>
    </citation>
    <scope>IDENTIFICATION</scope>
</reference>
<name>A0A8C6Y0B8_NAJNA</name>
<dbReference type="OrthoDB" id="9428697at2759"/>